<evidence type="ECO:0000313" key="1">
    <source>
        <dbReference type="EMBL" id="KAG2617252.1"/>
    </source>
</evidence>
<protein>
    <submittedName>
        <fullName evidence="1">Uncharacterized protein</fullName>
    </submittedName>
</protein>
<organism evidence="1 2">
    <name type="scientific">Panicum virgatum</name>
    <name type="common">Blackwell switchgrass</name>
    <dbReference type="NCBI Taxonomy" id="38727"/>
    <lineage>
        <taxon>Eukaryota</taxon>
        <taxon>Viridiplantae</taxon>
        <taxon>Streptophyta</taxon>
        <taxon>Embryophyta</taxon>
        <taxon>Tracheophyta</taxon>
        <taxon>Spermatophyta</taxon>
        <taxon>Magnoliopsida</taxon>
        <taxon>Liliopsida</taxon>
        <taxon>Poales</taxon>
        <taxon>Poaceae</taxon>
        <taxon>PACMAD clade</taxon>
        <taxon>Panicoideae</taxon>
        <taxon>Panicodae</taxon>
        <taxon>Paniceae</taxon>
        <taxon>Panicinae</taxon>
        <taxon>Panicum</taxon>
        <taxon>Panicum sect. Hiantes</taxon>
    </lineage>
</organism>
<proteinExistence type="predicted"/>
<keyword evidence="2" id="KW-1185">Reference proteome</keyword>
<accession>A0A8T0TYJ2</accession>
<dbReference type="Proteomes" id="UP000823388">
    <property type="component" value="Chromosome 3N"/>
</dbReference>
<dbReference type="EMBL" id="CM029042">
    <property type="protein sequence ID" value="KAG2617252.1"/>
    <property type="molecule type" value="Genomic_DNA"/>
</dbReference>
<evidence type="ECO:0000313" key="2">
    <source>
        <dbReference type="Proteomes" id="UP000823388"/>
    </source>
</evidence>
<reference evidence="1" key="1">
    <citation type="submission" date="2020-05" db="EMBL/GenBank/DDBJ databases">
        <title>WGS assembly of Panicum virgatum.</title>
        <authorList>
            <person name="Lovell J.T."/>
            <person name="Jenkins J."/>
            <person name="Shu S."/>
            <person name="Juenger T.E."/>
            <person name="Schmutz J."/>
        </authorList>
    </citation>
    <scope>NUCLEOTIDE SEQUENCE</scope>
    <source>
        <strain evidence="1">AP13</strain>
    </source>
</reference>
<name>A0A8T0TYJ2_PANVG</name>
<comment type="caution">
    <text evidence="1">The sequence shown here is derived from an EMBL/GenBank/DDBJ whole genome shotgun (WGS) entry which is preliminary data.</text>
</comment>
<gene>
    <name evidence="1" type="ORF">PVAP13_3NG179461</name>
</gene>
<dbReference type="AlphaFoldDB" id="A0A8T0TYJ2"/>
<sequence>MIQRVTWVDPASTSSSASLLGPLPCRRSSGLCPQLAYRLAGLCPRPLAQPPPWLAGLRHALAPHTAGLCRAARGLPACATSARNRPAARPATKHGFPASACEPASCLLWPAPPQHAVARPLARPPNTAWQAAPSPLWPVLPCLRPWLAGLLVSLSLASSRWPRKSRDGACAAVPPWWRRRQVGRTARA</sequence>